<keyword evidence="2" id="KW-0201">Cytochrome c-type biogenesis</keyword>
<dbReference type="SUPFAM" id="SSF52833">
    <property type="entry name" value="Thioredoxin-like"/>
    <property type="match status" value="1"/>
</dbReference>
<dbReference type="PANTHER" id="PTHR42852:SF18">
    <property type="entry name" value="CHROMOSOME UNDETERMINED SCAFFOLD_47, WHOLE GENOME SHOTGUN SEQUENCE"/>
    <property type="match status" value="1"/>
</dbReference>
<protein>
    <submittedName>
        <fullName evidence="5">TlpA disulfide reductase family protein</fullName>
    </submittedName>
</protein>
<evidence type="ECO:0000313" key="5">
    <source>
        <dbReference type="EMBL" id="MFG6448580.1"/>
    </source>
</evidence>
<dbReference type="Gene3D" id="3.40.30.10">
    <property type="entry name" value="Glutaredoxin"/>
    <property type="match status" value="1"/>
</dbReference>
<evidence type="ECO:0000256" key="3">
    <source>
        <dbReference type="ARBA" id="ARBA00023284"/>
    </source>
</evidence>
<evidence type="ECO:0000256" key="2">
    <source>
        <dbReference type="ARBA" id="ARBA00022748"/>
    </source>
</evidence>
<dbReference type="PANTHER" id="PTHR42852">
    <property type="entry name" value="THIOL:DISULFIDE INTERCHANGE PROTEIN DSBE"/>
    <property type="match status" value="1"/>
</dbReference>
<feature type="domain" description="Thioredoxin" evidence="4">
    <location>
        <begin position="26"/>
        <end position="193"/>
    </location>
</feature>
<dbReference type="PROSITE" id="PS00194">
    <property type="entry name" value="THIOREDOXIN_1"/>
    <property type="match status" value="1"/>
</dbReference>
<proteinExistence type="predicted"/>
<reference evidence="5 6" key="1">
    <citation type="submission" date="2024-08" db="EMBL/GenBank/DDBJ databases">
        <authorList>
            <person name="Lu H."/>
        </authorList>
    </citation>
    <scope>NUCLEOTIDE SEQUENCE [LARGE SCALE GENOMIC DNA]</scope>
    <source>
        <strain evidence="5 6">BYS180W</strain>
    </source>
</reference>
<sequence>MKRRPLLAWTALGLGAVGAGLLAYRSQQSKNAPATDLPATAASATTAVDTAQAAADWWQTPFATLDGPPLVPIQRFGGRPLLLNFWATWCPPCVKELPDIAQFLQEASAQHWQGLALAVDEAQAVRDFLTRTPVHLPIALAGAPGIALSRGLGNTRGGLPFSVAFDAQGRLFWRKLGAAHRDELHQMARQLSST</sequence>
<keyword evidence="3" id="KW-0676">Redox-active center</keyword>
<gene>
    <name evidence="5" type="ORF">ACG0Z6_10055</name>
</gene>
<evidence type="ECO:0000256" key="1">
    <source>
        <dbReference type="ARBA" id="ARBA00004196"/>
    </source>
</evidence>
<dbReference type="Pfam" id="PF08534">
    <property type="entry name" value="Redoxin"/>
    <property type="match status" value="1"/>
</dbReference>
<dbReference type="RefSeq" id="WP_394460937.1">
    <property type="nucleotide sequence ID" value="NZ_JBIGHZ010000003.1"/>
</dbReference>
<dbReference type="InterPro" id="IPR036249">
    <property type="entry name" value="Thioredoxin-like_sf"/>
</dbReference>
<comment type="caution">
    <text evidence="5">The sequence shown here is derived from an EMBL/GenBank/DDBJ whole genome shotgun (WGS) entry which is preliminary data.</text>
</comment>
<dbReference type="PROSITE" id="PS51352">
    <property type="entry name" value="THIOREDOXIN_2"/>
    <property type="match status" value="1"/>
</dbReference>
<dbReference type="EMBL" id="JBIGHZ010000003">
    <property type="protein sequence ID" value="MFG6448580.1"/>
    <property type="molecule type" value="Genomic_DNA"/>
</dbReference>
<dbReference type="InterPro" id="IPR017937">
    <property type="entry name" value="Thioredoxin_CS"/>
</dbReference>
<dbReference type="Proteomes" id="UP001606099">
    <property type="component" value="Unassembled WGS sequence"/>
</dbReference>
<dbReference type="InterPro" id="IPR013766">
    <property type="entry name" value="Thioredoxin_domain"/>
</dbReference>
<name>A0ABW7FW73_9BURK</name>
<dbReference type="InterPro" id="IPR013740">
    <property type="entry name" value="Redoxin"/>
</dbReference>
<dbReference type="InterPro" id="IPR050553">
    <property type="entry name" value="Thioredoxin_ResA/DsbE_sf"/>
</dbReference>
<dbReference type="CDD" id="cd02966">
    <property type="entry name" value="TlpA_like_family"/>
    <property type="match status" value="1"/>
</dbReference>
<keyword evidence="6" id="KW-1185">Reference proteome</keyword>
<evidence type="ECO:0000313" key="6">
    <source>
        <dbReference type="Proteomes" id="UP001606099"/>
    </source>
</evidence>
<comment type="subcellular location">
    <subcellularLocation>
        <location evidence="1">Cell envelope</location>
    </subcellularLocation>
</comment>
<accession>A0ABW7FW73</accession>
<evidence type="ECO:0000259" key="4">
    <source>
        <dbReference type="PROSITE" id="PS51352"/>
    </source>
</evidence>
<organism evidence="5 6">
    <name type="scientific">Roseateles rivi</name>
    <dbReference type="NCBI Taxonomy" id="3299028"/>
    <lineage>
        <taxon>Bacteria</taxon>
        <taxon>Pseudomonadati</taxon>
        <taxon>Pseudomonadota</taxon>
        <taxon>Betaproteobacteria</taxon>
        <taxon>Burkholderiales</taxon>
        <taxon>Sphaerotilaceae</taxon>
        <taxon>Roseateles</taxon>
    </lineage>
</organism>